<name>A0A093SX58_9GAMM</name>
<dbReference type="EMBL" id="JQHL01000005">
    <property type="protein sequence ID" value="KFX19825.1"/>
    <property type="molecule type" value="Genomic_DNA"/>
</dbReference>
<dbReference type="eggNOG" id="COG3499">
    <property type="taxonomic scope" value="Bacteria"/>
</dbReference>
<sequence>MFAVLGDIEFELITYWDGFESTFGVDYAEHSRIEGKPGLQFVGEQLDEFRISLVFHSLYCTPDNELSRLRRAMRAHQALALVFGNGDYRGWFVITAVTASSQQTDSSGNVMAMTAEVTLREYIGDPKSPQKPPAINSAIPGTGVVTSAVTKPSGMAQSVRDAVSYAKKAQSALTTAASTVRAVQKMATNPTVALTRIPGLMSQIGGVTAPLMSSIPALNAVKDTFPDAVRLARDTSQAAMFVASARQSLAGVDSRNLAAALNTVSGQFDAAGVLLKNNSPALSKMTSTIVARKA</sequence>
<keyword evidence="3" id="KW-1185">Reference proteome</keyword>
<protein>
    <submittedName>
        <fullName evidence="1">Phage P2 GpU family protein</fullName>
    </submittedName>
</protein>
<dbReference type="Proteomes" id="UP000032874">
    <property type="component" value="Unassembled WGS sequence"/>
</dbReference>
<dbReference type="Proteomes" id="UP000032869">
    <property type="component" value="Unassembled WGS sequence"/>
</dbReference>
<evidence type="ECO:0000313" key="4">
    <source>
        <dbReference type="Proteomes" id="UP000032874"/>
    </source>
</evidence>
<gene>
    <name evidence="2" type="ORF">JV35_12980</name>
    <name evidence="1" type="ORF">KP22_06540</name>
</gene>
<dbReference type="InterPro" id="IPR009734">
    <property type="entry name" value="Myoviridae_GpU"/>
</dbReference>
<evidence type="ECO:0000313" key="1">
    <source>
        <dbReference type="EMBL" id="KFX07742.1"/>
    </source>
</evidence>
<dbReference type="OrthoDB" id="9032474at2"/>
<organism evidence="1 4">
    <name type="scientific">Pectobacterium betavasculorum</name>
    <dbReference type="NCBI Taxonomy" id="55207"/>
    <lineage>
        <taxon>Bacteria</taxon>
        <taxon>Pseudomonadati</taxon>
        <taxon>Pseudomonadota</taxon>
        <taxon>Gammaproteobacteria</taxon>
        <taxon>Enterobacterales</taxon>
        <taxon>Pectobacteriaceae</taxon>
        <taxon>Pectobacterium</taxon>
    </lineage>
</organism>
<dbReference type="AlphaFoldDB" id="A0A093SX58"/>
<dbReference type="EMBL" id="JQHM01000001">
    <property type="protein sequence ID" value="KFX07742.1"/>
    <property type="molecule type" value="Genomic_DNA"/>
</dbReference>
<dbReference type="STRING" id="55207.KP22_06540"/>
<evidence type="ECO:0000313" key="2">
    <source>
        <dbReference type="EMBL" id="KFX19825.1"/>
    </source>
</evidence>
<dbReference type="Pfam" id="PF06995">
    <property type="entry name" value="Phage_P2_GpU"/>
    <property type="match status" value="1"/>
</dbReference>
<accession>A0A093SX58</accession>
<comment type="caution">
    <text evidence="1">The sequence shown here is derived from an EMBL/GenBank/DDBJ whole genome shotgun (WGS) entry which is preliminary data.</text>
</comment>
<dbReference type="RefSeq" id="WP_039305161.1">
    <property type="nucleotide sequence ID" value="NZ_JQHL01000005.1"/>
</dbReference>
<reference evidence="3 4" key="1">
    <citation type="submission" date="2014-08" db="EMBL/GenBank/DDBJ databases">
        <title>Genome sequences of NCPPB Pectobacterium isolates.</title>
        <authorList>
            <person name="Glover R.H."/>
            <person name="Sapp M."/>
            <person name="Elphinstone J."/>
        </authorList>
    </citation>
    <scope>NUCLEOTIDE SEQUENCE [LARGE SCALE GENOMIC DNA]</scope>
    <source>
        <strain evidence="2 3">NCPPB 2793</strain>
        <strain evidence="1 4">NCPPB 2795</strain>
    </source>
</reference>
<evidence type="ECO:0000313" key="3">
    <source>
        <dbReference type="Proteomes" id="UP000032869"/>
    </source>
</evidence>
<proteinExistence type="predicted"/>